<keyword evidence="1" id="KW-1133">Transmembrane helix</keyword>
<keyword evidence="1" id="KW-0812">Transmembrane</keyword>
<gene>
    <name evidence="2" type="primary">CPP1_1</name>
    <name evidence="2" type="ORF">CK203_011390</name>
</gene>
<dbReference type="PANTHER" id="PTHR33372">
    <property type="match status" value="1"/>
</dbReference>
<comment type="caution">
    <text evidence="2">The sequence shown here is derived from an EMBL/GenBank/DDBJ whole genome shotgun (WGS) entry which is preliminary data.</text>
</comment>
<dbReference type="PANTHER" id="PTHR33372:SF2">
    <property type="entry name" value="PROTEIN CHAPERONE-LIKE PROTEIN OF POR1, CHLOROPLASTIC"/>
    <property type="match status" value="1"/>
</dbReference>
<feature type="transmembrane region" description="Helical" evidence="1">
    <location>
        <begin position="206"/>
        <end position="228"/>
    </location>
</feature>
<accession>A0A438JYQ4</accession>
<sequence>MTKKPVNISTSRVILPEIYGGNLTKFPRITVWDPYKRLGIPPDASEEEIWSSRNFLLQQYAGHERSEESIEAAFEKILMASFINRRKTKINLKSKLKKKVEESPPWVDLLFSFIERAPSRLEGEEYGLMVIWLLFVCFSVRHGEEFCNHKLKVILIRFYARAPFGLESERYGQMTKGLEYGSSLLVMVAVSLAACIYFLNEKTKSLARAFIIGLGSLVAGWVCGSFLVPMIPSFLLRPTWTLELLTSLVAYVFLFLGCTFLK</sequence>
<dbReference type="Proteomes" id="UP000288805">
    <property type="component" value="Unassembled WGS sequence"/>
</dbReference>
<evidence type="ECO:0000313" key="2">
    <source>
        <dbReference type="EMBL" id="RVX14069.1"/>
    </source>
</evidence>
<evidence type="ECO:0000313" key="3">
    <source>
        <dbReference type="Proteomes" id="UP000288805"/>
    </source>
</evidence>
<dbReference type="InterPro" id="IPR021788">
    <property type="entry name" value="CPP1-like"/>
</dbReference>
<protein>
    <submittedName>
        <fullName evidence="2">Protein chaperone-like protein of POR1, chloroplastic</fullName>
    </submittedName>
</protein>
<feature type="transmembrane region" description="Helical" evidence="1">
    <location>
        <begin position="180"/>
        <end position="199"/>
    </location>
</feature>
<name>A0A438JYQ4_VITVI</name>
<dbReference type="Pfam" id="PF11833">
    <property type="entry name" value="CPP1-like"/>
    <property type="match status" value="2"/>
</dbReference>
<feature type="transmembrane region" description="Helical" evidence="1">
    <location>
        <begin position="240"/>
        <end position="261"/>
    </location>
</feature>
<dbReference type="AlphaFoldDB" id="A0A438JYQ4"/>
<evidence type="ECO:0000256" key="1">
    <source>
        <dbReference type="SAM" id="Phobius"/>
    </source>
</evidence>
<reference evidence="2 3" key="1">
    <citation type="journal article" date="2018" name="PLoS Genet.">
        <title>Population sequencing reveals clonal diversity and ancestral inbreeding in the grapevine cultivar Chardonnay.</title>
        <authorList>
            <person name="Roach M.J."/>
            <person name="Johnson D.L."/>
            <person name="Bohlmann J."/>
            <person name="van Vuuren H.J."/>
            <person name="Jones S.J."/>
            <person name="Pretorius I.S."/>
            <person name="Schmidt S.A."/>
            <person name="Borneman A.R."/>
        </authorList>
    </citation>
    <scope>NUCLEOTIDE SEQUENCE [LARGE SCALE GENOMIC DNA]</scope>
    <source>
        <strain evidence="3">cv. Chardonnay</strain>
        <tissue evidence="2">Leaf</tissue>
    </source>
</reference>
<proteinExistence type="predicted"/>
<organism evidence="2 3">
    <name type="scientific">Vitis vinifera</name>
    <name type="common">Grape</name>
    <dbReference type="NCBI Taxonomy" id="29760"/>
    <lineage>
        <taxon>Eukaryota</taxon>
        <taxon>Viridiplantae</taxon>
        <taxon>Streptophyta</taxon>
        <taxon>Embryophyta</taxon>
        <taxon>Tracheophyta</taxon>
        <taxon>Spermatophyta</taxon>
        <taxon>Magnoliopsida</taxon>
        <taxon>eudicotyledons</taxon>
        <taxon>Gunneridae</taxon>
        <taxon>Pentapetalae</taxon>
        <taxon>rosids</taxon>
        <taxon>Vitales</taxon>
        <taxon>Vitaceae</taxon>
        <taxon>Viteae</taxon>
        <taxon>Vitis</taxon>
    </lineage>
</organism>
<keyword evidence="1" id="KW-0472">Membrane</keyword>
<dbReference type="EMBL" id="QGNW01000022">
    <property type="protein sequence ID" value="RVX14069.1"/>
    <property type="molecule type" value="Genomic_DNA"/>
</dbReference>